<keyword evidence="7" id="KW-0966">Cell projection</keyword>
<comment type="subcellular location">
    <subcellularLocation>
        <location evidence="2 6">Bacterial flagellum basal body</location>
    </subcellularLocation>
</comment>
<dbReference type="GO" id="GO:0030288">
    <property type="term" value="C:outer membrane-bounded periplasmic space"/>
    <property type="evidence" value="ECO:0007669"/>
    <property type="project" value="InterPro"/>
</dbReference>
<evidence type="ECO:0000313" key="7">
    <source>
        <dbReference type="EMBL" id="BAX52266.1"/>
    </source>
</evidence>
<evidence type="ECO:0000256" key="1">
    <source>
        <dbReference type="ARBA" id="ARBA00002591"/>
    </source>
</evidence>
<feature type="chain" id="PRO_5041502395" description="Flagellar P-ring protein" evidence="6">
    <location>
        <begin position="19"/>
        <end position="361"/>
    </location>
</feature>
<dbReference type="Proteomes" id="UP000218676">
    <property type="component" value="Chromosome 1"/>
</dbReference>
<proteinExistence type="inferred from homology"/>
<dbReference type="HAMAP" id="MF_00416">
    <property type="entry name" value="FlgI"/>
    <property type="match status" value="1"/>
</dbReference>
<evidence type="ECO:0000256" key="2">
    <source>
        <dbReference type="ARBA" id="ARBA00004117"/>
    </source>
</evidence>
<dbReference type="PANTHER" id="PTHR30381:SF0">
    <property type="entry name" value="FLAGELLAR P-RING PROTEIN"/>
    <property type="match status" value="1"/>
</dbReference>
<dbReference type="NCBIfam" id="NF003676">
    <property type="entry name" value="PRK05303.1"/>
    <property type="match status" value="1"/>
</dbReference>
<keyword evidence="4 6" id="KW-0732">Signal</keyword>
<dbReference type="RefSeq" id="WP_086958474.1">
    <property type="nucleotide sequence ID" value="NZ_AP018045.1"/>
</dbReference>
<keyword evidence="5 6" id="KW-0975">Bacterial flagellum</keyword>
<dbReference type="GO" id="GO:0005198">
    <property type="term" value="F:structural molecule activity"/>
    <property type="evidence" value="ECO:0007669"/>
    <property type="project" value="InterPro"/>
</dbReference>
<gene>
    <name evidence="6" type="primary">flgI</name>
    <name evidence="8" type="ORF">IC627_11275</name>
    <name evidence="7" type="ORF">PDPUS_1_00892</name>
</gene>
<evidence type="ECO:0000313" key="10">
    <source>
        <dbReference type="Proteomes" id="UP000516656"/>
    </source>
</evidence>
<dbReference type="GO" id="GO:0071973">
    <property type="term" value="P:bacterial-type flagellum-dependent cell motility"/>
    <property type="evidence" value="ECO:0007669"/>
    <property type="project" value="InterPro"/>
</dbReference>
<comment type="subunit">
    <text evidence="6">The basal body constitutes a major portion of the flagellar organelle and consists of four rings (L,P,S, and M) mounted on a central rod.</text>
</comment>
<dbReference type="GO" id="GO:0009428">
    <property type="term" value="C:bacterial-type flagellum basal body, distal rod, P ring"/>
    <property type="evidence" value="ECO:0007669"/>
    <property type="project" value="InterPro"/>
</dbReference>
<evidence type="ECO:0000256" key="3">
    <source>
        <dbReference type="ARBA" id="ARBA00008994"/>
    </source>
</evidence>
<dbReference type="PRINTS" id="PR01010">
    <property type="entry name" value="FLGPRINGFLGI"/>
</dbReference>
<keyword evidence="7" id="KW-0969">Cilium</keyword>
<feature type="signal peptide" evidence="6">
    <location>
        <begin position="1"/>
        <end position="18"/>
    </location>
</feature>
<comment type="function">
    <text evidence="1 6">Assembles around the rod to form the L-ring and probably protects the motor/basal body from shearing forces during rotation.</text>
</comment>
<reference evidence="9" key="2">
    <citation type="submission" date="2017-05" db="EMBL/GenBank/DDBJ databases">
        <title>Whole genome sequence of fish pathogenic bacteria, Photobacterium damselae subsp. piscicida, strain 91-197, isolated from hybrid striped bass (Morone sp.) in USA.</title>
        <authorList>
            <person name="Teru Y."/>
            <person name="Hikima J."/>
            <person name="Kono T."/>
            <person name="Sakai M."/>
            <person name="Takano T."/>
            <person name="Hawke J.P."/>
            <person name="Takeyama H."/>
            <person name="Aoki T."/>
        </authorList>
    </citation>
    <scope>NUCLEOTIDE SEQUENCE [LARGE SCALE GENOMIC DNA]</scope>
    <source>
        <strain evidence="9">91-197</strain>
    </source>
</reference>
<comment type="similarity">
    <text evidence="3 6">Belongs to the FlgI family.</text>
</comment>
<dbReference type="EMBL" id="AP018045">
    <property type="protein sequence ID" value="BAX52266.1"/>
    <property type="molecule type" value="Genomic_DNA"/>
</dbReference>
<evidence type="ECO:0000313" key="9">
    <source>
        <dbReference type="Proteomes" id="UP000218676"/>
    </source>
</evidence>
<name>A0A1V1V9I0_PHODP</name>
<dbReference type="Pfam" id="PF02119">
    <property type="entry name" value="FlgI"/>
    <property type="match status" value="1"/>
</dbReference>
<dbReference type="InterPro" id="IPR001782">
    <property type="entry name" value="Flag_FlgI"/>
</dbReference>
<accession>A0A1V1V9I0</accession>
<dbReference type="EMBL" id="CP061854">
    <property type="protein sequence ID" value="QOD55865.1"/>
    <property type="molecule type" value="Genomic_DNA"/>
</dbReference>
<evidence type="ECO:0000256" key="6">
    <source>
        <dbReference type="HAMAP-Rule" id="MF_00416"/>
    </source>
</evidence>
<reference evidence="7" key="1">
    <citation type="journal article" date="2017" name="Genome Announc.">
        <title>Whole-Genome Sequence of Photobacterium damselae subsp. piscicida Strain 91-197, Isolated from Hybrid Striped Bass (Morone sp.) in the United States.</title>
        <authorList>
            <person name="Teru Y."/>
            <person name="Hikima J."/>
            <person name="Kono T."/>
            <person name="Sakai M."/>
            <person name="Takano T."/>
            <person name="Hawke J.P."/>
            <person name="Takeyama H."/>
            <person name="Aoki T."/>
        </authorList>
    </citation>
    <scope>NUCLEOTIDE SEQUENCE</scope>
    <source>
        <strain evidence="7">91-197</strain>
    </source>
</reference>
<dbReference type="AlphaFoldDB" id="A0A1V1V9I0"/>
<evidence type="ECO:0000256" key="4">
    <source>
        <dbReference type="ARBA" id="ARBA00022729"/>
    </source>
</evidence>
<evidence type="ECO:0000313" key="8">
    <source>
        <dbReference type="EMBL" id="QOD55865.1"/>
    </source>
</evidence>
<protein>
    <recommendedName>
        <fullName evidence="6">Flagellar P-ring protein</fullName>
    </recommendedName>
    <alternativeName>
        <fullName evidence="6">Basal body P-ring protein</fullName>
    </alternativeName>
</protein>
<dbReference type="Proteomes" id="UP000516656">
    <property type="component" value="Chromosome 1"/>
</dbReference>
<sequence length="361" mass="37947" precursor="true">MRLFVFTLSLLLALPTFAARIKDVSEVAGVRSNQLIGYGLVVGLAGTGETTPFTDQSFNTMLKNFGIQLPPGTKPKTKNVAAVVVNATLPAFAKQGQHVDITVSSIGSAKSLHGGTLLQTFLKGLDGKIYAVAQGTLVVGGFSIEGADGSKIVSNTPTVGRISNGATVEQEIASPFGRGDYLTFNLFDSDFTTAQRMADAVNQFLGPDMASAIDATSIRVRAPRDVSQRVAFLSTIENLEFETADSAAKIIVNSQTGTIVVGQHVRLKPAAITHGGMTVTIKENAQVSQPNAFSQGQTVVTPNSDINVTEKNARMFVFQPGVTLDDLVRAVNQVGAGPSDVMAILQALKQAGAIEGQLIII</sequence>
<organism evidence="7 9">
    <name type="scientific">Photobacterium damsela subsp. piscicida</name>
    <name type="common">Pasteurella piscicida</name>
    <dbReference type="NCBI Taxonomy" id="38294"/>
    <lineage>
        <taxon>Bacteria</taxon>
        <taxon>Pseudomonadati</taxon>
        <taxon>Pseudomonadota</taxon>
        <taxon>Gammaproteobacteria</taxon>
        <taxon>Vibrionales</taxon>
        <taxon>Vibrionaceae</taxon>
        <taxon>Photobacterium</taxon>
    </lineage>
</organism>
<reference evidence="8 10" key="3">
    <citation type="submission" date="2020-09" db="EMBL/GenBank/DDBJ databases">
        <title>Complete, closed and curated genome sequences of Photobacterium damselae subsp. piscicida isolates from Australia indicate localised evolution and additional plasmid-borne pathogenicity mechanisms.</title>
        <authorList>
            <person name="Baseggio L."/>
            <person name="Silayeva O."/>
            <person name="Buller N."/>
            <person name="Landos M."/>
            <person name="Engelstaedter J."/>
            <person name="Barnes A.C."/>
        </authorList>
    </citation>
    <scope>NUCLEOTIDE SEQUENCE [LARGE SCALE GENOMIC DNA]</scope>
    <source>
        <strain evidence="8 10">AS-16-0540-1</strain>
    </source>
</reference>
<dbReference type="PANTHER" id="PTHR30381">
    <property type="entry name" value="FLAGELLAR P-RING PERIPLASMIC PROTEIN FLGI"/>
    <property type="match status" value="1"/>
</dbReference>
<evidence type="ECO:0000256" key="5">
    <source>
        <dbReference type="ARBA" id="ARBA00023143"/>
    </source>
</evidence>
<keyword evidence="7" id="KW-0282">Flagellum</keyword>